<keyword evidence="1" id="KW-0378">Hydrolase</keyword>
<dbReference type="InterPro" id="IPR017850">
    <property type="entry name" value="Alkaline_phosphatase_core_sf"/>
</dbReference>
<evidence type="ECO:0000256" key="2">
    <source>
        <dbReference type="SAM" id="MobiDB-lite"/>
    </source>
</evidence>
<gene>
    <name evidence="3" type="ORF">WKW77_19770</name>
</gene>
<dbReference type="Pfam" id="PF04185">
    <property type="entry name" value="Phosphoesterase"/>
    <property type="match status" value="1"/>
</dbReference>
<feature type="region of interest" description="Disordered" evidence="2">
    <location>
        <begin position="1"/>
        <end position="25"/>
    </location>
</feature>
<evidence type="ECO:0000313" key="3">
    <source>
        <dbReference type="EMBL" id="MEJ8813336.1"/>
    </source>
</evidence>
<evidence type="ECO:0000256" key="1">
    <source>
        <dbReference type="ARBA" id="ARBA00022801"/>
    </source>
</evidence>
<dbReference type="RefSeq" id="WP_340358573.1">
    <property type="nucleotide sequence ID" value="NZ_JBBKZU010000008.1"/>
</dbReference>
<dbReference type="PANTHER" id="PTHR31956">
    <property type="entry name" value="NON-SPECIFIC PHOSPHOLIPASE C4-RELATED"/>
    <property type="match status" value="1"/>
</dbReference>
<sequence>MAQNAPASQDFVISRTPARGAAKGSPGYGLWRFDPEADEILAPMPLSSGATFDPTHSLVPIGRYLLEWGPLMLQPYQPCFPYRLFEFDPQSDDPLNSTALQHGLWTKTKFWQYRPDFGNPEGAHEGYDSGDELLLVPLGGFMLNVIPTEGRGTFQLWNFDPSPLKPGCADPLPAPYTPQGSFDSIQFGHELIPMGNYVLDRVPETGEYWVWSFDPQSVMPLGQPAIQRGRWSDIDASHSLATIGDLVLDWTPADGTYRLWRFDPRSANPLTGPLRQGTLPEALRTGVELTGIQSLRAIDPARAEMPGTIDFMRSKIKHVVYLMLENRSFDHVCGWLYGKGETGIHFVGDDRPFDGVEEGMFNLDPGMPGKDGKPTPVFVKKYKDGELSDDWDLDFLPEDPYHDKSDVLRQLFYANRDGYAQRAVPDMGGFVWNNGVHEVMWTYTPEQLPVLNGLAKGFGVSDAWFSAMPGATDPNRAMAFTGSALGQLNNFQNGTQYTYWPLSPHRQSMWKVLWSNGFTDWKIYNSVEWMNFVHTYHLYLQGQIPSVDAAIAQNQSSFIEGIEQFKKDARAGRLPAFSMLEPAWIATSGTSSYHPGADLVPGEVALNEIYDSLRAGPAWNETLFVVTFDEHGGIFDHAKPPYAANPWPNDVNDGFRYDIMGVRVPTIVVSPWIKEKTVFRSPKDVAYDGTSFAATLLRWFGIPESRWCMGDRIVQAPTFEGVLQCASPRDESPTLKPPYDRTFPREGKSGRRERLHDLHRLMAPRAVTALAAGKLGPDEINRISEQILADATDLKSLHAMIDALAKRLG</sequence>
<reference evidence="3 4" key="1">
    <citation type="submission" date="2024-03" db="EMBL/GenBank/DDBJ databases">
        <title>Novel species of the genus Variovorax.</title>
        <authorList>
            <person name="Liu Q."/>
            <person name="Xin Y.-H."/>
        </authorList>
    </citation>
    <scope>NUCLEOTIDE SEQUENCE [LARGE SCALE GENOMIC DNA]</scope>
    <source>
        <strain evidence="3 4">KACC 18899</strain>
    </source>
</reference>
<evidence type="ECO:0000313" key="4">
    <source>
        <dbReference type="Proteomes" id="UP001365846"/>
    </source>
</evidence>
<feature type="region of interest" description="Disordered" evidence="2">
    <location>
        <begin position="729"/>
        <end position="750"/>
    </location>
</feature>
<accession>A0ABU8VIA4</accession>
<organism evidence="3 4">
    <name type="scientific">Variovorax ureilyticus</name>
    <dbReference type="NCBI Taxonomy" id="1836198"/>
    <lineage>
        <taxon>Bacteria</taxon>
        <taxon>Pseudomonadati</taxon>
        <taxon>Pseudomonadota</taxon>
        <taxon>Betaproteobacteria</taxon>
        <taxon>Burkholderiales</taxon>
        <taxon>Comamonadaceae</taxon>
        <taxon>Variovorax</taxon>
    </lineage>
</organism>
<comment type="caution">
    <text evidence="3">The sequence shown here is derived from an EMBL/GenBank/DDBJ whole genome shotgun (WGS) entry which is preliminary data.</text>
</comment>
<dbReference type="SUPFAM" id="SSF53649">
    <property type="entry name" value="Alkaline phosphatase-like"/>
    <property type="match status" value="1"/>
</dbReference>
<dbReference type="InterPro" id="IPR007312">
    <property type="entry name" value="Phosphoesterase"/>
</dbReference>
<proteinExistence type="predicted"/>
<keyword evidence="4" id="KW-1185">Reference proteome</keyword>
<protein>
    <submittedName>
        <fullName evidence="3">Alkaline phosphatase family protein</fullName>
    </submittedName>
</protein>
<dbReference type="PANTHER" id="PTHR31956:SF1">
    <property type="entry name" value="NON-SPECIFIC PHOSPHOLIPASE C1"/>
    <property type="match status" value="1"/>
</dbReference>
<dbReference type="EMBL" id="JBBKZU010000008">
    <property type="protein sequence ID" value="MEJ8813336.1"/>
    <property type="molecule type" value="Genomic_DNA"/>
</dbReference>
<dbReference type="Proteomes" id="UP001365846">
    <property type="component" value="Unassembled WGS sequence"/>
</dbReference>
<name>A0ABU8VIA4_9BURK</name>
<dbReference type="Gene3D" id="3.40.720.10">
    <property type="entry name" value="Alkaline Phosphatase, subunit A"/>
    <property type="match status" value="2"/>
</dbReference>